<dbReference type="InterPro" id="IPR010610">
    <property type="entry name" value="EryCIII-like_C"/>
</dbReference>
<reference evidence="2 3" key="1">
    <citation type="submission" date="2018-11" db="EMBL/GenBank/DDBJ databases">
        <title>Rhodococcus spongicola sp. nov. and Rhodococcus xishaensis sp. nov. from marine sponges.</title>
        <authorList>
            <person name="Li L."/>
            <person name="Lin H.W."/>
        </authorList>
    </citation>
    <scope>NUCLEOTIDE SEQUENCE [LARGE SCALE GENOMIC DNA]</scope>
    <source>
        <strain evidence="2 3">LHW51113</strain>
    </source>
</reference>
<proteinExistence type="predicted"/>
<dbReference type="AlphaFoldDB" id="A0A3S3ZMU4"/>
<dbReference type="PANTHER" id="PTHR48050">
    <property type="entry name" value="STEROL 3-BETA-GLUCOSYLTRANSFERASE"/>
    <property type="match status" value="1"/>
</dbReference>
<protein>
    <submittedName>
        <fullName evidence="2">Glycosyl transferase</fullName>
    </submittedName>
</protein>
<dbReference type="InterPro" id="IPR050426">
    <property type="entry name" value="Glycosyltransferase_28"/>
</dbReference>
<accession>A0A3S3ZMU4</accession>
<dbReference type="SUPFAM" id="SSF53756">
    <property type="entry name" value="UDP-Glycosyltransferase/glycogen phosphorylase"/>
    <property type="match status" value="1"/>
</dbReference>
<gene>
    <name evidence="2" type="ORF">EGT50_05285</name>
</gene>
<dbReference type="OrthoDB" id="5241459at2"/>
<keyword evidence="3" id="KW-1185">Reference proteome</keyword>
<dbReference type="Proteomes" id="UP000283479">
    <property type="component" value="Unassembled WGS sequence"/>
</dbReference>
<evidence type="ECO:0000313" key="2">
    <source>
        <dbReference type="EMBL" id="RVW04309.1"/>
    </source>
</evidence>
<dbReference type="EMBL" id="RKLO01000002">
    <property type="protein sequence ID" value="RVW04309.1"/>
    <property type="molecule type" value="Genomic_DNA"/>
</dbReference>
<dbReference type="GO" id="GO:0008194">
    <property type="term" value="F:UDP-glycosyltransferase activity"/>
    <property type="evidence" value="ECO:0007669"/>
    <property type="project" value="InterPro"/>
</dbReference>
<dbReference type="Gene3D" id="3.40.50.2000">
    <property type="entry name" value="Glycogen Phosphorylase B"/>
    <property type="match status" value="2"/>
</dbReference>
<dbReference type="RefSeq" id="WP_127951541.1">
    <property type="nucleotide sequence ID" value="NZ_RKLO01000002.1"/>
</dbReference>
<sequence length="382" mass="39268">MRVAVVAGPEAGHAVPALGLCRKFVAAGDDPVFVSDGRWLDVARDIGIEARKLGGLAPREVDDDSDSGAKLHARAAHVSTALLPDLRDISPDLVVSDVITVGGAMAAERLGIPWVELSPHPLYLPSKGLPPIGSGLAAGTGVRGRIRDAMLRAATAPHIRKGRAQRGEARLSVGLPADDPGPAARMIATLPALEVPRPDWPSNAHLVGPLVWEPSDNVLEPPPGDGPLVVLAPSTASTGAGGMLDTAIHALDGLGVRMLVTLFEPPETDLPAWVRAGYGRQDEMLRHASALVCGAGHGVLAKALLAGVPLVTVPGGGDQWEVANRIARQGSGVLIRPLSVEALRDAVRGVLDDPAYGAAARSAAAGIADVEDPVAVCRAVLA</sequence>
<keyword evidence="2" id="KW-0808">Transferase</keyword>
<name>A0A3S3ZMU4_9NOCA</name>
<dbReference type="GO" id="GO:0016758">
    <property type="term" value="F:hexosyltransferase activity"/>
    <property type="evidence" value="ECO:0007669"/>
    <property type="project" value="UniProtKB-ARBA"/>
</dbReference>
<organism evidence="2 3">
    <name type="scientific">Rhodococcus xishaensis</name>
    <dbReference type="NCBI Taxonomy" id="2487364"/>
    <lineage>
        <taxon>Bacteria</taxon>
        <taxon>Bacillati</taxon>
        <taxon>Actinomycetota</taxon>
        <taxon>Actinomycetes</taxon>
        <taxon>Mycobacteriales</taxon>
        <taxon>Nocardiaceae</taxon>
        <taxon>Rhodococcus</taxon>
    </lineage>
</organism>
<dbReference type="PANTHER" id="PTHR48050:SF13">
    <property type="entry name" value="STEROL 3-BETA-GLUCOSYLTRANSFERASE UGT80A2"/>
    <property type="match status" value="1"/>
</dbReference>
<evidence type="ECO:0000259" key="1">
    <source>
        <dbReference type="Pfam" id="PF06722"/>
    </source>
</evidence>
<evidence type="ECO:0000313" key="3">
    <source>
        <dbReference type="Proteomes" id="UP000283479"/>
    </source>
</evidence>
<dbReference type="GO" id="GO:0017000">
    <property type="term" value="P:antibiotic biosynthetic process"/>
    <property type="evidence" value="ECO:0007669"/>
    <property type="project" value="UniProtKB-ARBA"/>
</dbReference>
<dbReference type="Pfam" id="PF06722">
    <property type="entry name" value="EryCIII-like_C"/>
    <property type="match status" value="1"/>
</dbReference>
<feature type="domain" description="Erythromycin biosynthesis protein CIII-like C-terminal" evidence="1">
    <location>
        <begin position="268"/>
        <end position="376"/>
    </location>
</feature>
<dbReference type="CDD" id="cd03784">
    <property type="entry name" value="GT1_Gtf-like"/>
    <property type="match status" value="1"/>
</dbReference>
<comment type="caution">
    <text evidence="2">The sequence shown here is derived from an EMBL/GenBank/DDBJ whole genome shotgun (WGS) entry which is preliminary data.</text>
</comment>
<dbReference type="InterPro" id="IPR002213">
    <property type="entry name" value="UDP_glucos_trans"/>
</dbReference>